<sequence length="451" mass="48031">MPLDNRLAFNDQARFLALRATGLTPVAQWVWVYQRPVDLDGLRRFQRNLGHGLLGRRIERSPLPFARHRWISPGVSSGIDIARHSRPRAELIDWADERAQLPVDPEWGPGWHLGVQPFSDGSTGVSLVASHCLVDGVGGGLAIADAIKGNMGDLGYPRPRSGARLVAALSDARQTVQGLPEGARALVAATKLALHRKRNIAPSGSSRPLVIGAAKGDAVAMPAIVIFVDLEDWDHRAKALGGTSNSLFAAFAAKLAERVGCRRADDGRIRVGITVNERSEGDMRANAFSLATVDVDPTGLTTDLSGVRASIKHALAALPEAVAEAAQLQPLIPLTPEWLARRMTGTLLATPAVGCSYLGDIDPMIGRPDGSDADSFFVRGVTQHVTRQIVEQVRGMTAVSGGRIGDKVCIAVLVYELDPNSKSDLRELAAETLTEFGLSGAIGSTADKADV</sequence>
<evidence type="ECO:0000313" key="2">
    <source>
        <dbReference type="Proteomes" id="UP000267289"/>
    </source>
</evidence>
<dbReference type="Proteomes" id="UP000267289">
    <property type="component" value="Unassembled WGS sequence"/>
</dbReference>
<organism evidence="1 2">
    <name type="scientific">Mycobacterium innocens</name>
    <dbReference type="NCBI Taxonomy" id="2341083"/>
    <lineage>
        <taxon>Bacteria</taxon>
        <taxon>Bacillati</taxon>
        <taxon>Actinomycetota</taxon>
        <taxon>Actinomycetes</taxon>
        <taxon>Mycobacteriales</taxon>
        <taxon>Mycobacteriaceae</taxon>
        <taxon>Mycobacterium</taxon>
    </lineage>
</organism>
<dbReference type="AlphaFoldDB" id="A0A498PVR5"/>
<dbReference type="EMBL" id="UPHQ01000078">
    <property type="protein sequence ID" value="VBA37848.1"/>
    <property type="molecule type" value="Genomic_DNA"/>
</dbReference>
<protein>
    <recommendedName>
        <fullName evidence="3">Diacylglycerol O-acyltransferase</fullName>
    </recommendedName>
</protein>
<reference evidence="1 2" key="1">
    <citation type="submission" date="2018-09" db="EMBL/GenBank/DDBJ databases">
        <authorList>
            <person name="Tagini F."/>
        </authorList>
    </citation>
    <scope>NUCLEOTIDE SEQUENCE [LARGE SCALE GENOMIC DNA]</scope>
    <source>
        <strain evidence="1 2">MK13</strain>
    </source>
</reference>
<evidence type="ECO:0008006" key="3">
    <source>
        <dbReference type="Google" id="ProtNLM"/>
    </source>
</evidence>
<dbReference type="RefSeq" id="WP_208649025.1">
    <property type="nucleotide sequence ID" value="NZ_UPHQ01000078.1"/>
</dbReference>
<proteinExistence type="predicted"/>
<name>A0A498PVR5_9MYCO</name>
<accession>A0A498PVR5</accession>
<evidence type="ECO:0000313" key="1">
    <source>
        <dbReference type="EMBL" id="VBA37848.1"/>
    </source>
</evidence>
<gene>
    <name evidence="1" type="ORF">LAUMK13_01824</name>
</gene>
<keyword evidence="2" id="KW-1185">Reference proteome</keyword>
<dbReference type="SUPFAM" id="SSF52777">
    <property type="entry name" value="CoA-dependent acyltransferases"/>
    <property type="match status" value="1"/>
</dbReference>